<sequence>MTQKDISWFVVEPGTIPSGFMPGNKEKAKMSYGGRHPITATNRSMNGALGNSMLNGSLENGNVTQSNPTGLRAIDPEALKQRLYSYAPHQAPINTKALRFNRVTSTQIRKGNVPAQPRLEPVEEMFRVPTPPKEPKSASPRSRVHAAGPKLPASTKPKIAETHEGLTDTSEITNLIKYDKSVGFLYLSPAVPKSSVKYHYYNLKVVNHEQINKGDYCTISRKGVARMRVDDETEFVTLDRWEQEYEYFQKLIESLRPALQNVREMCHRISEMGLCKIEKNRTYTLQEFREAQFAQLHEVAERLQEFRELVKEVERSACRTALLEAGFTPDDYYIDQGADSPDLMGETGRESSFLMPSSYDMDIKWRGK</sequence>
<keyword evidence="3" id="KW-1185">Reference proteome</keyword>
<name>A0A8S3QY14_MYTED</name>
<feature type="region of interest" description="Disordered" evidence="1">
    <location>
        <begin position="127"/>
        <end position="155"/>
    </location>
</feature>
<dbReference type="EMBL" id="CAJPWZ010000724">
    <property type="protein sequence ID" value="CAG2199774.1"/>
    <property type="molecule type" value="Genomic_DNA"/>
</dbReference>
<organism evidence="2 3">
    <name type="scientific">Mytilus edulis</name>
    <name type="common">Blue mussel</name>
    <dbReference type="NCBI Taxonomy" id="6550"/>
    <lineage>
        <taxon>Eukaryota</taxon>
        <taxon>Metazoa</taxon>
        <taxon>Spiralia</taxon>
        <taxon>Lophotrochozoa</taxon>
        <taxon>Mollusca</taxon>
        <taxon>Bivalvia</taxon>
        <taxon>Autobranchia</taxon>
        <taxon>Pteriomorphia</taxon>
        <taxon>Mytilida</taxon>
        <taxon>Mytiloidea</taxon>
        <taxon>Mytilidae</taxon>
        <taxon>Mytilinae</taxon>
        <taxon>Mytilus</taxon>
    </lineage>
</organism>
<evidence type="ECO:0000313" key="3">
    <source>
        <dbReference type="Proteomes" id="UP000683360"/>
    </source>
</evidence>
<reference evidence="2" key="1">
    <citation type="submission" date="2021-03" db="EMBL/GenBank/DDBJ databases">
        <authorList>
            <person name="Bekaert M."/>
        </authorList>
    </citation>
    <scope>NUCLEOTIDE SEQUENCE</scope>
</reference>
<evidence type="ECO:0000256" key="1">
    <source>
        <dbReference type="SAM" id="MobiDB-lite"/>
    </source>
</evidence>
<gene>
    <name evidence="2" type="ORF">MEDL_14462</name>
</gene>
<dbReference type="OrthoDB" id="5593012at2759"/>
<dbReference type="AlphaFoldDB" id="A0A8S3QY14"/>
<dbReference type="Proteomes" id="UP000683360">
    <property type="component" value="Unassembled WGS sequence"/>
</dbReference>
<accession>A0A8S3QY14</accession>
<comment type="caution">
    <text evidence="2">The sequence shown here is derived from an EMBL/GenBank/DDBJ whole genome shotgun (WGS) entry which is preliminary data.</text>
</comment>
<protein>
    <submittedName>
        <fullName evidence="2">DNAH</fullName>
    </submittedName>
</protein>
<proteinExistence type="predicted"/>
<evidence type="ECO:0000313" key="2">
    <source>
        <dbReference type="EMBL" id="CAG2199774.1"/>
    </source>
</evidence>